<evidence type="ECO:0000256" key="1">
    <source>
        <dbReference type="SAM" id="Phobius"/>
    </source>
</evidence>
<proteinExistence type="predicted"/>
<keyword evidence="1" id="KW-0812">Transmembrane</keyword>
<protein>
    <submittedName>
        <fullName evidence="3">CAAX amino protease</fullName>
    </submittedName>
</protein>
<sequence length="306" mass="32782">MTFFRRLFSFSLIQLIIELLFLAIIAGLISFFASALQIPSSIVPTIEESMLLVGVAVTFLLARFWIERRPFADLGLSTHRLGRYLLIGFVVGAILQGTVIGNLAQVGWYHVTSIAPVSVAVVVILQGLGIHLMVALVEEGIFRGIIFRLLERTLGTWVALLLSAILFGMMHLTNPGATVFGALAIALEGGIMLGAAYVLTRNLWLAVGIHWAWNFFEGPFFGTSVSGIGAGKTFITSTVSGPAILTGGTFGPEAGVLALITCLVAGAILLTLAVRRKQVLMPSWLKRAKHSADLPTQPVPSSLEGK</sequence>
<feature type="transmembrane region" description="Helical" evidence="1">
    <location>
        <begin position="149"/>
        <end position="172"/>
    </location>
</feature>
<comment type="caution">
    <text evidence="3">The sequence shown here is derived from an EMBL/GenBank/DDBJ whole genome shotgun (WGS) entry which is preliminary data.</text>
</comment>
<feature type="transmembrane region" description="Helical" evidence="1">
    <location>
        <begin position="114"/>
        <end position="137"/>
    </location>
</feature>
<dbReference type="PANTHER" id="PTHR39430">
    <property type="entry name" value="MEMBRANE-ASSOCIATED PROTEASE-RELATED"/>
    <property type="match status" value="1"/>
</dbReference>
<accession>A0A8J3J2L1</accession>
<dbReference type="EMBL" id="BNJK01000002">
    <property type="protein sequence ID" value="GHO99621.1"/>
    <property type="molecule type" value="Genomic_DNA"/>
</dbReference>
<keyword evidence="4" id="KW-1185">Reference proteome</keyword>
<dbReference type="RefSeq" id="WP_220210259.1">
    <property type="nucleotide sequence ID" value="NZ_BNJK01000002.1"/>
</dbReference>
<keyword evidence="1" id="KW-0472">Membrane</keyword>
<feature type="transmembrane region" description="Helical" evidence="1">
    <location>
        <begin position="50"/>
        <end position="66"/>
    </location>
</feature>
<feature type="transmembrane region" description="Helical" evidence="1">
    <location>
        <begin position="12"/>
        <end position="38"/>
    </location>
</feature>
<keyword evidence="3" id="KW-0645">Protease</keyword>
<dbReference type="InterPro" id="IPR003675">
    <property type="entry name" value="Rce1/LyrA-like_dom"/>
</dbReference>
<evidence type="ECO:0000313" key="4">
    <source>
        <dbReference type="Proteomes" id="UP000597444"/>
    </source>
</evidence>
<name>A0A8J3J2L1_9CHLR</name>
<dbReference type="Pfam" id="PF02517">
    <property type="entry name" value="Rce1-like"/>
    <property type="match status" value="1"/>
</dbReference>
<dbReference type="GO" id="GO:0080120">
    <property type="term" value="P:CAAX-box protein maturation"/>
    <property type="evidence" value="ECO:0007669"/>
    <property type="project" value="UniProtKB-ARBA"/>
</dbReference>
<evidence type="ECO:0000259" key="2">
    <source>
        <dbReference type="Pfam" id="PF02517"/>
    </source>
</evidence>
<feature type="transmembrane region" description="Helical" evidence="1">
    <location>
        <begin position="255"/>
        <end position="274"/>
    </location>
</feature>
<feature type="transmembrane region" description="Helical" evidence="1">
    <location>
        <begin position="178"/>
        <end position="199"/>
    </location>
</feature>
<dbReference type="GO" id="GO:0004175">
    <property type="term" value="F:endopeptidase activity"/>
    <property type="evidence" value="ECO:0007669"/>
    <property type="project" value="UniProtKB-ARBA"/>
</dbReference>
<keyword evidence="1" id="KW-1133">Transmembrane helix</keyword>
<feature type="domain" description="CAAX prenyl protease 2/Lysostaphin resistance protein A-like" evidence="2">
    <location>
        <begin position="123"/>
        <end position="216"/>
    </location>
</feature>
<feature type="transmembrane region" description="Helical" evidence="1">
    <location>
        <begin position="86"/>
        <end position="108"/>
    </location>
</feature>
<organism evidence="3 4">
    <name type="scientific">Reticulibacter mediterranei</name>
    <dbReference type="NCBI Taxonomy" id="2778369"/>
    <lineage>
        <taxon>Bacteria</taxon>
        <taxon>Bacillati</taxon>
        <taxon>Chloroflexota</taxon>
        <taxon>Ktedonobacteria</taxon>
        <taxon>Ktedonobacterales</taxon>
        <taxon>Reticulibacteraceae</taxon>
        <taxon>Reticulibacter</taxon>
    </lineage>
</organism>
<gene>
    <name evidence="3" type="ORF">KSF_096690</name>
</gene>
<dbReference type="Proteomes" id="UP000597444">
    <property type="component" value="Unassembled WGS sequence"/>
</dbReference>
<dbReference type="PANTHER" id="PTHR39430:SF1">
    <property type="entry name" value="PROTEASE"/>
    <property type="match status" value="1"/>
</dbReference>
<keyword evidence="3" id="KW-0378">Hydrolase</keyword>
<feature type="transmembrane region" description="Helical" evidence="1">
    <location>
        <begin position="211"/>
        <end position="235"/>
    </location>
</feature>
<reference evidence="3" key="1">
    <citation type="submission" date="2020-10" db="EMBL/GenBank/DDBJ databases">
        <title>Taxonomic study of unclassified bacteria belonging to the class Ktedonobacteria.</title>
        <authorList>
            <person name="Yabe S."/>
            <person name="Wang C.M."/>
            <person name="Zheng Y."/>
            <person name="Sakai Y."/>
            <person name="Cavaletti L."/>
            <person name="Monciardini P."/>
            <person name="Donadio S."/>
        </authorList>
    </citation>
    <scope>NUCLEOTIDE SEQUENCE</scope>
    <source>
        <strain evidence="3">ID150040</strain>
    </source>
</reference>
<dbReference type="GO" id="GO:0006508">
    <property type="term" value="P:proteolysis"/>
    <property type="evidence" value="ECO:0007669"/>
    <property type="project" value="UniProtKB-KW"/>
</dbReference>
<dbReference type="AlphaFoldDB" id="A0A8J3J2L1"/>
<evidence type="ECO:0000313" key="3">
    <source>
        <dbReference type="EMBL" id="GHO99621.1"/>
    </source>
</evidence>